<protein>
    <submittedName>
        <fullName evidence="2">Uncharacterized protein</fullName>
    </submittedName>
</protein>
<dbReference type="EMBL" id="BMQA01000188">
    <property type="protein sequence ID" value="GGJ73521.1"/>
    <property type="molecule type" value="Genomic_DNA"/>
</dbReference>
<name>A0A917PEP8_9ACTN</name>
<feature type="region of interest" description="Disordered" evidence="1">
    <location>
        <begin position="1"/>
        <end position="32"/>
    </location>
</feature>
<organism evidence="2 3">
    <name type="scientific">Streptomyces brasiliensis</name>
    <dbReference type="NCBI Taxonomy" id="1954"/>
    <lineage>
        <taxon>Bacteria</taxon>
        <taxon>Bacillati</taxon>
        <taxon>Actinomycetota</taxon>
        <taxon>Actinomycetes</taxon>
        <taxon>Kitasatosporales</taxon>
        <taxon>Streptomycetaceae</taxon>
        <taxon>Streptomyces</taxon>
    </lineage>
</organism>
<comment type="caution">
    <text evidence="2">The sequence shown here is derived from an EMBL/GenBank/DDBJ whole genome shotgun (WGS) entry which is preliminary data.</text>
</comment>
<evidence type="ECO:0000313" key="3">
    <source>
        <dbReference type="Proteomes" id="UP000657574"/>
    </source>
</evidence>
<gene>
    <name evidence="2" type="ORF">GCM10010121_100090</name>
</gene>
<accession>A0A917PEP8</accession>
<keyword evidence="3" id="KW-1185">Reference proteome</keyword>
<evidence type="ECO:0000256" key="1">
    <source>
        <dbReference type="SAM" id="MobiDB-lite"/>
    </source>
</evidence>
<sequence>MAVTSLAWAASPQGDEDLIGGGELHRTEPVEDELERDLGVVHRCSQSMVAAPHTTGSERGQREHDLHLERSAGHVKRLHPWATGF</sequence>
<dbReference type="AlphaFoldDB" id="A0A917PEP8"/>
<reference evidence="2" key="2">
    <citation type="submission" date="2020-09" db="EMBL/GenBank/DDBJ databases">
        <authorList>
            <person name="Sun Q."/>
            <person name="Ohkuma M."/>
        </authorList>
    </citation>
    <scope>NUCLEOTIDE SEQUENCE</scope>
    <source>
        <strain evidence="2">JCM 3086</strain>
    </source>
</reference>
<evidence type="ECO:0000313" key="2">
    <source>
        <dbReference type="EMBL" id="GGJ73521.1"/>
    </source>
</evidence>
<proteinExistence type="predicted"/>
<dbReference type="Proteomes" id="UP000657574">
    <property type="component" value="Unassembled WGS sequence"/>
</dbReference>
<reference evidence="2" key="1">
    <citation type="journal article" date="2014" name="Int. J. Syst. Evol. Microbiol.">
        <title>Complete genome sequence of Corynebacterium casei LMG S-19264T (=DSM 44701T), isolated from a smear-ripened cheese.</title>
        <authorList>
            <consortium name="US DOE Joint Genome Institute (JGI-PGF)"/>
            <person name="Walter F."/>
            <person name="Albersmeier A."/>
            <person name="Kalinowski J."/>
            <person name="Ruckert C."/>
        </authorList>
    </citation>
    <scope>NUCLEOTIDE SEQUENCE</scope>
    <source>
        <strain evidence="2">JCM 3086</strain>
    </source>
</reference>